<evidence type="ECO:0000256" key="4">
    <source>
        <dbReference type="ARBA" id="ARBA00023284"/>
    </source>
</evidence>
<dbReference type="RefSeq" id="WP_145098682.1">
    <property type="nucleotide sequence ID" value="NZ_CP036348.1"/>
</dbReference>
<evidence type="ECO:0000313" key="7">
    <source>
        <dbReference type="Proteomes" id="UP000315082"/>
    </source>
</evidence>
<protein>
    <submittedName>
        <fullName evidence="6">Thioredoxin</fullName>
    </submittedName>
</protein>
<organism evidence="6 7">
    <name type="scientific">Rosistilla carotiformis</name>
    <dbReference type="NCBI Taxonomy" id="2528017"/>
    <lineage>
        <taxon>Bacteria</taxon>
        <taxon>Pseudomonadati</taxon>
        <taxon>Planctomycetota</taxon>
        <taxon>Planctomycetia</taxon>
        <taxon>Pirellulales</taxon>
        <taxon>Pirellulaceae</taxon>
        <taxon>Rosistilla</taxon>
    </lineage>
</organism>
<dbReference type="PANTHER" id="PTHR42852:SF6">
    <property type="entry name" value="THIOL:DISULFIDE INTERCHANGE PROTEIN DSBE"/>
    <property type="match status" value="1"/>
</dbReference>
<keyword evidence="3" id="KW-1015">Disulfide bond</keyword>
<dbReference type="Proteomes" id="UP000315082">
    <property type="component" value="Chromosome"/>
</dbReference>
<evidence type="ECO:0000313" key="6">
    <source>
        <dbReference type="EMBL" id="QDV70077.1"/>
    </source>
</evidence>
<dbReference type="SUPFAM" id="SSF52833">
    <property type="entry name" value="Thioredoxin-like"/>
    <property type="match status" value="1"/>
</dbReference>
<dbReference type="CDD" id="cd02966">
    <property type="entry name" value="TlpA_like_family"/>
    <property type="match status" value="1"/>
</dbReference>
<dbReference type="InterPro" id="IPR000866">
    <property type="entry name" value="AhpC/TSA"/>
</dbReference>
<dbReference type="GO" id="GO:0017004">
    <property type="term" value="P:cytochrome complex assembly"/>
    <property type="evidence" value="ECO:0007669"/>
    <property type="project" value="UniProtKB-KW"/>
</dbReference>
<evidence type="ECO:0000256" key="3">
    <source>
        <dbReference type="ARBA" id="ARBA00023157"/>
    </source>
</evidence>
<dbReference type="SUPFAM" id="SSF48452">
    <property type="entry name" value="TPR-like"/>
    <property type="match status" value="1"/>
</dbReference>
<proteinExistence type="predicted"/>
<sequence>MLTLRPRRFWLLLVAPILVVGCGGPSQTTLDKASSETEGLASSRKLAEIDVPESVGVETAAGAVDSYDVQLGPKPSLRPVSQAKTEAMPQAAASVPAAEVTLKPATVKTPPAPLAPPTALKPPAAVKPAAIQPSAARPPAIDALADNGSLTIGDRAPQLEIVSWLKGTEVDGFDDSKVYVVEFWATWCGPCKMNMPHLSQLQQELGDQVQFIGISDEPAEKISDFFATDAAPGKTWDDVLQYTIAADRNKSTKLRYMQAAGERGIPCAFIVGRDGIVQWIGHPAQIDRPLAAILEGDWDIAAARTTRDKAKRYEMAFNALRARMGGWIKSKDFAAAIGALDAMAVEFPERNEPLMIKLEVLREAGQFAETYPVIDTLVERQWDDPNMLSQFAWLIAAETKGEDRDLDLALKAALRSVELTNEKAPIALDTAARVYFEKGNVEEAIQWQTKATALPGKFQEEMLKTLEIYQQSGK</sequence>
<feature type="domain" description="Thioredoxin" evidence="5">
    <location>
        <begin position="150"/>
        <end position="303"/>
    </location>
</feature>
<dbReference type="OrthoDB" id="9802923at2"/>
<dbReference type="PROSITE" id="PS51257">
    <property type="entry name" value="PROKAR_LIPOPROTEIN"/>
    <property type="match status" value="1"/>
</dbReference>
<evidence type="ECO:0000256" key="2">
    <source>
        <dbReference type="ARBA" id="ARBA00022748"/>
    </source>
</evidence>
<dbReference type="AlphaFoldDB" id="A0A518JWZ0"/>
<evidence type="ECO:0000259" key="5">
    <source>
        <dbReference type="PROSITE" id="PS51352"/>
    </source>
</evidence>
<dbReference type="EMBL" id="CP036348">
    <property type="protein sequence ID" value="QDV70077.1"/>
    <property type="molecule type" value="Genomic_DNA"/>
</dbReference>
<dbReference type="PROSITE" id="PS00194">
    <property type="entry name" value="THIOREDOXIN_1"/>
    <property type="match status" value="1"/>
</dbReference>
<dbReference type="KEGG" id="rcf:Poly24_37960"/>
<gene>
    <name evidence="6" type="primary">trxA_2</name>
    <name evidence="6" type="ORF">Poly24_37960</name>
</gene>
<dbReference type="GO" id="GO:0006950">
    <property type="term" value="P:response to stress"/>
    <property type="evidence" value="ECO:0007669"/>
    <property type="project" value="UniProtKB-ARBA"/>
</dbReference>
<keyword evidence="4" id="KW-0676">Redox-active center</keyword>
<keyword evidence="7" id="KW-1185">Reference proteome</keyword>
<evidence type="ECO:0000256" key="1">
    <source>
        <dbReference type="ARBA" id="ARBA00004196"/>
    </source>
</evidence>
<reference evidence="6 7" key="1">
    <citation type="submission" date="2019-02" db="EMBL/GenBank/DDBJ databases">
        <title>Deep-cultivation of Planctomycetes and their phenomic and genomic characterization uncovers novel biology.</title>
        <authorList>
            <person name="Wiegand S."/>
            <person name="Jogler M."/>
            <person name="Boedeker C."/>
            <person name="Pinto D."/>
            <person name="Vollmers J."/>
            <person name="Rivas-Marin E."/>
            <person name="Kohn T."/>
            <person name="Peeters S.H."/>
            <person name="Heuer A."/>
            <person name="Rast P."/>
            <person name="Oberbeckmann S."/>
            <person name="Bunk B."/>
            <person name="Jeske O."/>
            <person name="Meyerdierks A."/>
            <person name="Storesund J.E."/>
            <person name="Kallscheuer N."/>
            <person name="Luecker S."/>
            <person name="Lage O.M."/>
            <person name="Pohl T."/>
            <person name="Merkel B.J."/>
            <person name="Hornburger P."/>
            <person name="Mueller R.-W."/>
            <person name="Bruemmer F."/>
            <person name="Labrenz M."/>
            <person name="Spormann A.M."/>
            <person name="Op den Camp H."/>
            <person name="Overmann J."/>
            <person name="Amann R."/>
            <person name="Jetten M.S.M."/>
            <person name="Mascher T."/>
            <person name="Medema M.H."/>
            <person name="Devos D.P."/>
            <person name="Kaster A.-K."/>
            <person name="Ovreas L."/>
            <person name="Rohde M."/>
            <person name="Galperin M.Y."/>
            <person name="Jogler C."/>
        </authorList>
    </citation>
    <scope>NUCLEOTIDE SEQUENCE [LARGE SCALE GENOMIC DNA]</scope>
    <source>
        <strain evidence="6 7">Poly24</strain>
    </source>
</reference>
<dbReference type="GO" id="GO:0030313">
    <property type="term" value="C:cell envelope"/>
    <property type="evidence" value="ECO:0007669"/>
    <property type="project" value="UniProtKB-SubCell"/>
</dbReference>
<dbReference type="InterPro" id="IPR050553">
    <property type="entry name" value="Thioredoxin_ResA/DsbE_sf"/>
</dbReference>
<dbReference type="GO" id="GO:0016491">
    <property type="term" value="F:oxidoreductase activity"/>
    <property type="evidence" value="ECO:0007669"/>
    <property type="project" value="InterPro"/>
</dbReference>
<dbReference type="Pfam" id="PF00578">
    <property type="entry name" value="AhpC-TSA"/>
    <property type="match status" value="1"/>
</dbReference>
<dbReference type="InterPro" id="IPR013766">
    <property type="entry name" value="Thioredoxin_domain"/>
</dbReference>
<accession>A0A518JWZ0</accession>
<dbReference type="InterPro" id="IPR036249">
    <property type="entry name" value="Thioredoxin-like_sf"/>
</dbReference>
<dbReference type="PROSITE" id="PS51352">
    <property type="entry name" value="THIOREDOXIN_2"/>
    <property type="match status" value="1"/>
</dbReference>
<dbReference type="GO" id="GO:0016209">
    <property type="term" value="F:antioxidant activity"/>
    <property type="evidence" value="ECO:0007669"/>
    <property type="project" value="InterPro"/>
</dbReference>
<dbReference type="PANTHER" id="PTHR42852">
    <property type="entry name" value="THIOL:DISULFIDE INTERCHANGE PROTEIN DSBE"/>
    <property type="match status" value="1"/>
</dbReference>
<dbReference type="Gene3D" id="3.40.30.10">
    <property type="entry name" value="Glutaredoxin"/>
    <property type="match status" value="1"/>
</dbReference>
<comment type="subcellular location">
    <subcellularLocation>
        <location evidence="1">Cell envelope</location>
    </subcellularLocation>
</comment>
<dbReference type="InterPro" id="IPR017937">
    <property type="entry name" value="Thioredoxin_CS"/>
</dbReference>
<dbReference type="Gene3D" id="1.25.40.10">
    <property type="entry name" value="Tetratricopeptide repeat domain"/>
    <property type="match status" value="1"/>
</dbReference>
<name>A0A518JWZ0_9BACT</name>
<dbReference type="InterPro" id="IPR011990">
    <property type="entry name" value="TPR-like_helical_dom_sf"/>
</dbReference>
<keyword evidence="2" id="KW-0201">Cytochrome c-type biogenesis</keyword>